<feature type="transmembrane region" description="Helical" evidence="2">
    <location>
        <begin position="86"/>
        <end position="106"/>
    </location>
</feature>
<dbReference type="Proteomes" id="UP001176961">
    <property type="component" value="Unassembled WGS sequence"/>
</dbReference>
<organism evidence="3 4">
    <name type="scientific">Cylicocyclus nassatus</name>
    <name type="common">Nematode worm</name>
    <dbReference type="NCBI Taxonomy" id="53992"/>
    <lineage>
        <taxon>Eukaryota</taxon>
        <taxon>Metazoa</taxon>
        <taxon>Ecdysozoa</taxon>
        <taxon>Nematoda</taxon>
        <taxon>Chromadorea</taxon>
        <taxon>Rhabditida</taxon>
        <taxon>Rhabditina</taxon>
        <taxon>Rhabditomorpha</taxon>
        <taxon>Strongyloidea</taxon>
        <taxon>Strongylidae</taxon>
        <taxon>Cylicocyclus</taxon>
    </lineage>
</organism>
<keyword evidence="2" id="KW-0472">Membrane</keyword>
<evidence type="ECO:0000313" key="3">
    <source>
        <dbReference type="EMBL" id="CAJ0607302.1"/>
    </source>
</evidence>
<sequence length="177" mass="20622">MAYFGVPAIGCKVVLILYSCCHKCGSFIQEMEDDYDITKTEMWLDRVHRNLTFKTNTSKTTTTTTTTTVNNDVASNYVIKITPKSLLYAVLIVGVFMMLFVMMLSIKCCQNRRNAQALRGHKLKEGRRKSRKHRHTESMDDEERSEGIDDEEYSLPAFEHKQQRRKQKHARFSEDEK</sequence>
<name>A0AA36HBT0_CYLNA</name>
<feature type="region of interest" description="Disordered" evidence="1">
    <location>
        <begin position="119"/>
        <end position="177"/>
    </location>
</feature>
<dbReference type="AlphaFoldDB" id="A0AA36HBT0"/>
<feature type="compositionally biased region" description="Basic residues" evidence="1">
    <location>
        <begin position="119"/>
        <end position="135"/>
    </location>
</feature>
<feature type="non-terminal residue" evidence="3">
    <location>
        <position position="1"/>
    </location>
</feature>
<keyword evidence="2" id="KW-0812">Transmembrane</keyword>
<protein>
    <submittedName>
        <fullName evidence="3">Uncharacterized protein</fullName>
    </submittedName>
</protein>
<dbReference type="EMBL" id="CATQJL010000316">
    <property type="protein sequence ID" value="CAJ0607302.1"/>
    <property type="molecule type" value="Genomic_DNA"/>
</dbReference>
<evidence type="ECO:0000256" key="1">
    <source>
        <dbReference type="SAM" id="MobiDB-lite"/>
    </source>
</evidence>
<evidence type="ECO:0000256" key="2">
    <source>
        <dbReference type="SAM" id="Phobius"/>
    </source>
</evidence>
<reference evidence="3" key="1">
    <citation type="submission" date="2023-07" db="EMBL/GenBank/DDBJ databases">
        <authorList>
            <consortium name="CYATHOMIX"/>
        </authorList>
    </citation>
    <scope>NUCLEOTIDE SEQUENCE</scope>
    <source>
        <strain evidence="3">N/A</strain>
    </source>
</reference>
<feature type="compositionally biased region" description="Acidic residues" evidence="1">
    <location>
        <begin position="139"/>
        <end position="153"/>
    </location>
</feature>
<gene>
    <name evidence="3" type="ORF">CYNAS_LOCUS19285</name>
</gene>
<comment type="caution">
    <text evidence="3">The sequence shown here is derived from an EMBL/GenBank/DDBJ whole genome shotgun (WGS) entry which is preliminary data.</text>
</comment>
<keyword evidence="2" id="KW-1133">Transmembrane helix</keyword>
<keyword evidence="4" id="KW-1185">Reference proteome</keyword>
<evidence type="ECO:0000313" key="4">
    <source>
        <dbReference type="Proteomes" id="UP001176961"/>
    </source>
</evidence>
<accession>A0AA36HBT0</accession>
<proteinExistence type="predicted"/>